<evidence type="ECO:0000256" key="1">
    <source>
        <dbReference type="SAM" id="MobiDB-lite"/>
    </source>
</evidence>
<keyword evidence="2" id="KW-0812">Transmembrane</keyword>
<gene>
    <name evidence="3" type="ORF">EYF80_023171</name>
</gene>
<dbReference type="EMBL" id="SRLO01000216">
    <property type="protein sequence ID" value="TNN66637.1"/>
    <property type="molecule type" value="Genomic_DNA"/>
</dbReference>
<keyword evidence="2" id="KW-1133">Transmembrane helix</keyword>
<evidence type="ECO:0000313" key="4">
    <source>
        <dbReference type="Proteomes" id="UP000314294"/>
    </source>
</evidence>
<feature type="region of interest" description="Disordered" evidence="1">
    <location>
        <begin position="82"/>
        <end position="110"/>
    </location>
</feature>
<dbReference type="Proteomes" id="UP000314294">
    <property type="component" value="Unassembled WGS sequence"/>
</dbReference>
<organism evidence="3 4">
    <name type="scientific">Liparis tanakae</name>
    <name type="common">Tanaka's snailfish</name>
    <dbReference type="NCBI Taxonomy" id="230148"/>
    <lineage>
        <taxon>Eukaryota</taxon>
        <taxon>Metazoa</taxon>
        <taxon>Chordata</taxon>
        <taxon>Craniata</taxon>
        <taxon>Vertebrata</taxon>
        <taxon>Euteleostomi</taxon>
        <taxon>Actinopterygii</taxon>
        <taxon>Neopterygii</taxon>
        <taxon>Teleostei</taxon>
        <taxon>Neoteleostei</taxon>
        <taxon>Acanthomorphata</taxon>
        <taxon>Eupercaria</taxon>
        <taxon>Perciformes</taxon>
        <taxon>Cottioidei</taxon>
        <taxon>Cottales</taxon>
        <taxon>Liparidae</taxon>
        <taxon>Liparis</taxon>
    </lineage>
</organism>
<feature type="transmembrane region" description="Helical" evidence="2">
    <location>
        <begin position="221"/>
        <end position="239"/>
    </location>
</feature>
<protein>
    <submittedName>
        <fullName evidence="3">Uncharacterized protein</fullName>
    </submittedName>
</protein>
<accession>A0A4Z2HLL1</accession>
<comment type="caution">
    <text evidence="3">The sequence shown here is derived from an EMBL/GenBank/DDBJ whole genome shotgun (WGS) entry which is preliminary data.</text>
</comment>
<reference evidence="3 4" key="1">
    <citation type="submission" date="2019-03" db="EMBL/GenBank/DDBJ databases">
        <title>First draft genome of Liparis tanakae, snailfish: a comprehensive survey of snailfish specific genes.</title>
        <authorList>
            <person name="Kim W."/>
            <person name="Song I."/>
            <person name="Jeong J.-H."/>
            <person name="Kim D."/>
            <person name="Kim S."/>
            <person name="Ryu S."/>
            <person name="Song J.Y."/>
            <person name="Lee S.K."/>
        </authorList>
    </citation>
    <scope>NUCLEOTIDE SEQUENCE [LARGE SCALE GENOMIC DNA]</scope>
    <source>
        <tissue evidence="3">Muscle</tissue>
    </source>
</reference>
<evidence type="ECO:0000313" key="3">
    <source>
        <dbReference type="EMBL" id="TNN66637.1"/>
    </source>
</evidence>
<proteinExistence type="predicted"/>
<keyword evidence="4" id="KW-1185">Reference proteome</keyword>
<keyword evidence="2" id="KW-0472">Membrane</keyword>
<dbReference type="AlphaFoldDB" id="A0A4Z2HLL1"/>
<name>A0A4Z2HLL1_9TELE</name>
<evidence type="ECO:0000256" key="2">
    <source>
        <dbReference type="SAM" id="Phobius"/>
    </source>
</evidence>
<sequence length="240" mass="25578">MERPRGSHLILLSKSLQHVLHSDVKLALHLDQSTQGAGPVRRNRLMFIRLNKVSKKAAGMYTRCGTLPLLQGLLEHTQQQAVHQGKGQRSVGVPTPRRGHPSFRAWTQPPTTVHSKHIHSSLQSTSTSDREGSGFCDVDFTRAAAIGGCGDDVLSGGLLIGRLLLQMFHLALGCALRSGLFSLQLSLTLGNNVDDMGACAGLTVTSVVPVPRDVGMLHSPLLLLLLLLLGAAGLQGVALS</sequence>